<accession>A0A067PU51</accession>
<protein>
    <submittedName>
        <fullName evidence="2">Uncharacterized protein</fullName>
    </submittedName>
</protein>
<dbReference type="InterPro" id="IPR027267">
    <property type="entry name" value="AH/BAR_dom_sf"/>
</dbReference>
<name>A0A067PU51_9AGAM</name>
<organism evidence="2 3">
    <name type="scientific">Jaapia argillacea MUCL 33604</name>
    <dbReference type="NCBI Taxonomy" id="933084"/>
    <lineage>
        <taxon>Eukaryota</taxon>
        <taxon>Fungi</taxon>
        <taxon>Dikarya</taxon>
        <taxon>Basidiomycota</taxon>
        <taxon>Agaricomycotina</taxon>
        <taxon>Agaricomycetes</taxon>
        <taxon>Agaricomycetidae</taxon>
        <taxon>Jaapiales</taxon>
        <taxon>Jaapiaceae</taxon>
        <taxon>Jaapia</taxon>
    </lineage>
</organism>
<dbReference type="InParanoid" id="A0A067PU51"/>
<evidence type="ECO:0000313" key="2">
    <source>
        <dbReference type="EMBL" id="KDQ53861.1"/>
    </source>
</evidence>
<dbReference type="STRING" id="933084.A0A067PU51"/>
<dbReference type="AlphaFoldDB" id="A0A067PU51"/>
<dbReference type="HOGENOM" id="CLU_729704_0_0_1"/>
<keyword evidence="3" id="KW-1185">Reference proteome</keyword>
<sequence length="379" mass="41349">MPSVMDSPTTFVASDTTKDSLAALLYGQGSIAVCLERLGFAFSAASETIKTWGGAKNFDGSIQDDFHLHSTIFCHYSTSFLQASSHIKKAFDPISSLVEDEKHLNDLKELHRTATQNANLAKTKLSKKMTSKRKKNTQTEVQVWERAVQEVAQYKEKVMAEEAIVSVSKERKAKIWMDAILTGLNESSRKGLIISDGGKRISNLAPATKQDDSRSRNHPAISILAEIETRLRVPTPDISTSTIPTAVPLSSRPFLPGYGGLPIIQEVAASYSGLTTMRTTKYTHQPGLSSTQTILPLGQSEDDTMTIPSKSPSTSTNSSLSTFFTVSRPSTNATSSSRTPIPLLPQEKGTQLPTSHALKFSSIEEPLTDRFHAPPRLPL</sequence>
<dbReference type="Proteomes" id="UP000027265">
    <property type="component" value="Unassembled WGS sequence"/>
</dbReference>
<evidence type="ECO:0000313" key="3">
    <source>
        <dbReference type="Proteomes" id="UP000027265"/>
    </source>
</evidence>
<reference evidence="3" key="1">
    <citation type="journal article" date="2014" name="Proc. Natl. Acad. Sci. U.S.A.">
        <title>Extensive sampling of basidiomycete genomes demonstrates inadequacy of the white-rot/brown-rot paradigm for wood decay fungi.</title>
        <authorList>
            <person name="Riley R."/>
            <person name="Salamov A.A."/>
            <person name="Brown D.W."/>
            <person name="Nagy L.G."/>
            <person name="Floudas D."/>
            <person name="Held B.W."/>
            <person name="Levasseur A."/>
            <person name="Lombard V."/>
            <person name="Morin E."/>
            <person name="Otillar R."/>
            <person name="Lindquist E.A."/>
            <person name="Sun H."/>
            <person name="LaButti K.M."/>
            <person name="Schmutz J."/>
            <person name="Jabbour D."/>
            <person name="Luo H."/>
            <person name="Baker S.E."/>
            <person name="Pisabarro A.G."/>
            <person name="Walton J.D."/>
            <person name="Blanchette R.A."/>
            <person name="Henrissat B."/>
            <person name="Martin F."/>
            <person name="Cullen D."/>
            <person name="Hibbett D.S."/>
            <person name="Grigoriev I.V."/>
        </authorList>
    </citation>
    <scope>NUCLEOTIDE SEQUENCE [LARGE SCALE GENOMIC DNA]</scope>
    <source>
        <strain evidence="3">MUCL 33604</strain>
    </source>
</reference>
<dbReference type="EMBL" id="KL197731">
    <property type="protein sequence ID" value="KDQ53861.1"/>
    <property type="molecule type" value="Genomic_DNA"/>
</dbReference>
<proteinExistence type="predicted"/>
<feature type="region of interest" description="Disordered" evidence="1">
    <location>
        <begin position="300"/>
        <end position="379"/>
    </location>
</feature>
<feature type="compositionally biased region" description="Polar residues" evidence="1">
    <location>
        <begin position="328"/>
        <end position="339"/>
    </location>
</feature>
<gene>
    <name evidence="2" type="ORF">JAAARDRAFT_697876</name>
</gene>
<dbReference type="Gene3D" id="1.20.1270.60">
    <property type="entry name" value="Arfaptin homology (AH) domain/BAR domain"/>
    <property type="match status" value="1"/>
</dbReference>
<feature type="compositionally biased region" description="Low complexity" evidence="1">
    <location>
        <begin position="305"/>
        <end position="327"/>
    </location>
</feature>
<evidence type="ECO:0000256" key="1">
    <source>
        <dbReference type="SAM" id="MobiDB-lite"/>
    </source>
</evidence>